<evidence type="ECO:0000256" key="1">
    <source>
        <dbReference type="SAM" id="Phobius"/>
    </source>
</evidence>
<organism evidence="2 3">
    <name type="scientific">Mycolicibacter algericus</name>
    <name type="common">Mycobacterium algericum</name>
    <dbReference type="NCBI Taxonomy" id="1288388"/>
    <lineage>
        <taxon>Bacteria</taxon>
        <taxon>Bacillati</taxon>
        <taxon>Actinomycetota</taxon>
        <taxon>Actinomycetes</taxon>
        <taxon>Mycobacteriales</taxon>
        <taxon>Mycobacteriaceae</taxon>
        <taxon>Mycolicibacter</taxon>
    </lineage>
</organism>
<reference evidence="2 3" key="1">
    <citation type="journal article" date="2019" name="Emerg. Microbes Infect.">
        <title>Comprehensive subspecies identification of 175 nontuberculous mycobacteria species based on 7547 genomic profiles.</title>
        <authorList>
            <person name="Matsumoto Y."/>
            <person name="Kinjo T."/>
            <person name="Motooka D."/>
            <person name="Nabeya D."/>
            <person name="Jung N."/>
            <person name="Uechi K."/>
            <person name="Horii T."/>
            <person name="Iida T."/>
            <person name="Fujita J."/>
            <person name="Nakamura S."/>
        </authorList>
    </citation>
    <scope>NUCLEOTIDE SEQUENCE [LARGE SCALE GENOMIC DNA]</scope>
    <source>
        <strain evidence="2 3">JCM 30723</strain>
    </source>
</reference>
<keyword evidence="1" id="KW-0472">Membrane</keyword>
<keyword evidence="1" id="KW-0812">Transmembrane</keyword>
<dbReference type="EMBL" id="BLKY01000001">
    <property type="protein sequence ID" value="GFG86417.1"/>
    <property type="molecule type" value="Genomic_DNA"/>
</dbReference>
<evidence type="ECO:0000313" key="3">
    <source>
        <dbReference type="Proteomes" id="UP000465305"/>
    </source>
</evidence>
<gene>
    <name evidence="2" type="ORF">MALGJ_30930</name>
</gene>
<sequence>MRWRVLLVVMVRLVVPVVPGVLGCSHGGAGVVASMVRRVRVLMVSPATWVPVVLVAMVVPVVTGRRVLGVLMG</sequence>
<comment type="caution">
    <text evidence="2">The sequence shown here is derived from an EMBL/GenBank/DDBJ whole genome shotgun (WGS) entry which is preliminary data.</text>
</comment>
<dbReference type="AlphaFoldDB" id="A0A7I9YCM3"/>
<keyword evidence="1" id="KW-1133">Transmembrane helix</keyword>
<proteinExistence type="predicted"/>
<dbReference type="Proteomes" id="UP000465305">
    <property type="component" value="Unassembled WGS sequence"/>
</dbReference>
<evidence type="ECO:0000313" key="2">
    <source>
        <dbReference type="EMBL" id="GFG86417.1"/>
    </source>
</evidence>
<dbReference type="PROSITE" id="PS51257">
    <property type="entry name" value="PROKAR_LIPOPROTEIN"/>
    <property type="match status" value="1"/>
</dbReference>
<name>A0A7I9YCM3_MYCAL</name>
<accession>A0A7I9YCM3</accession>
<protein>
    <submittedName>
        <fullName evidence="2">Uncharacterized protein</fullName>
    </submittedName>
</protein>
<feature type="transmembrane region" description="Helical" evidence="1">
    <location>
        <begin position="47"/>
        <end position="68"/>
    </location>
</feature>